<protein>
    <submittedName>
        <fullName evidence="1">Uncharacterized protein</fullName>
    </submittedName>
</protein>
<evidence type="ECO:0000313" key="1">
    <source>
        <dbReference type="EMBL" id="QTA87749.1"/>
    </source>
</evidence>
<keyword evidence="2" id="KW-1185">Reference proteome</keyword>
<organism evidence="1 2">
    <name type="scientific">Desulfonema magnum</name>
    <dbReference type="NCBI Taxonomy" id="45655"/>
    <lineage>
        <taxon>Bacteria</taxon>
        <taxon>Pseudomonadati</taxon>
        <taxon>Thermodesulfobacteriota</taxon>
        <taxon>Desulfobacteria</taxon>
        <taxon>Desulfobacterales</taxon>
        <taxon>Desulfococcaceae</taxon>
        <taxon>Desulfonema</taxon>
    </lineage>
</organism>
<dbReference type="Proteomes" id="UP000663722">
    <property type="component" value="Chromosome"/>
</dbReference>
<name>A0A975GNG4_9BACT</name>
<gene>
    <name evidence="1" type="ORF">dnm_037860</name>
</gene>
<reference evidence="1" key="1">
    <citation type="journal article" date="2021" name="Microb. Physiol.">
        <title>Proteogenomic Insights into the Physiology of Marine, Sulfate-Reducing, Filamentous Desulfonema limicola and Desulfonema magnum.</title>
        <authorList>
            <person name="Schnaars V."/>
            <person name="Wohlbrand L."/>
            <person name="Scheve S."/>
            <person name="Hinrichs C."/>
            <person name="Reinhardt R."/>
            <person name="Rabus R."/>
        </authorList>
    </citation>
    <scope>NUCLEOTIDE SEQUENCE</scope>
    <source>
        <strain evidence="1">4be13</strain>
    </source>
</reference>
<dbReference type="KEGG" id="dmm:dnm_037860"/>
<sequence length="40" mass="4562">MQGGILFLEKALNIIKNEVVHMSRENDIEKRGTELVSVFC</sequence>
<proteinExistence type="predicted"/>
<evidence type="ECO:0000313" key="2">
    <source>
        <dbReference type="Proteomes" id="UP000663722"/>
    </source>
</evidence>
<accession>A0A975GNG4</accession>
<dbReference type="AlphaFoldDB" id="A0A975GNG4"/>
<dbReference type="EMBL" id="CP061800">
    <property type="protein sequence ID" value="QTA87749.1"/>
    <property type="molecule type" value="Genomic_DNA"/>
</dbReference>